<dbReference type="Gene3D" id="3.40.120.10">
    <property type="entry name" value="Alpha-D-Glucose-1,6-Bisphosphate, subunit A, domain 3"/>
    <property type="match status" value="3"/>
</dbReference>
<dbReference type="PANTHER" id="PTHR45745:SF1">
    <property type="entry name" value="PHOSPHOGLUCOMUTASE 2B-RELATED"/>
    <property type="match status" value="1"/>
</dbReference>
<evidence type="ECO:0000256" key="2">
    <source>
        <dbReference type="ARBA" id="ARBA00005164"/>
    </source>
</evidence>
<dbReference type="Pfam" id="PF02880">
    <property type="entry name" value="PGM_PMM_III"/>
    <property type="match status" value="1"/>
</dbReference>
<sequence>MIEERYQLWSTDPYFDEKTREELLALSDRGEIEDRFYTDLEFGTGGLRGIIGAGTNRMNKYVIRKTTQGLAEYISEYGPEAKARGVVIAHDSRRYSAEFALEAALVLARNGVHVHLFDALRPTPELSFAVRFLHTVAGIVITASHNPKEYNGYKVYWEDGGQVPPEQADAILAKIEARENWLGLEPMAEEEALARGLLHYVGAEVDQVYLDKVKGLALHPDLLREHGRELSIVYTPLHGAGNVPVRRALSELGLSELFVVPEQEKPDPEFTTVPYPNPEIPSTLDLSRKYGEARQADLLLATDPDSDRLGVVAREYLGGPYRQLSGNQAGVFLTYYLLSEKKKLGLLPEKARIIKTVASTDLADAVAEGLGVGVENVLTGFKFIAEKEKEMEEGGWGVFQFGFEESYGYLAGDFVRDKDAVIAAVLFSEAALYYKINGERTIWQVLQEIYARFGHYKEGQESFPLPGKEGREEMARIMQTLREEEILTIGGLSVERRDDYELRQGRDLKSGRTYPLVLPKSNVLRFSFAGGGFVMARPSGTEPKIKFYFSVKNEDPKVLDASFERVRSEWLKRVRAILARLQGAQG</sequence>
<comment type="cofactor">
    <cofactor evidence="1">
        <name>Mg(2+)</name>
        <dbReference type="ChEBI" id="CHEBI:18420"/>
    </cofactor>
</comment>
<dbReference type="InterPro" id="IPR005844">
    <property type="entry name" value="A-D-PHexomutase_a/b/a-I"/>
</dbReference>
<dbReference type="Gene3D" id="3.30.310.50">
    <property type="entry name" value="Alpha-D-phosphohexomutase, C-terminal domain"/>
    <property type="match status" value="1"/>
</dbReference>
<keyword evidence="18" id="KW-1185">Reference proteome</keyword>
<feature type="domain" description="Alpha-D-phosphohexomutase alpha/beta/alpha" evidence="15">
    <location>
        <begin position="326"/>
        <end position="451"/>
    </location>
</feature>
<dbReference type="SUPFAM" id="SSF53738">
    <property type="entry name" value="Phosphoglucomutase, first 3 domains"/>
    <property type="match status" value="3"/>
</dbReference>
<dbReference type="EMBL" id="LR746496">
    <property type="protein sequence ID" value="CAA7601820.1"/>
    <property type="molecule type" value="Genomic_DNA"/>
</dbReference>
<dbReference type="KEGG" id="aacx:DEACI_2489"/>
<evidence type="ECO:0000256" key="11">
    <source>
        <dbReference type="ARBA" id="ARBA00041467"/>
    </source>
</evidence>
<evidence type="ECO:0000256" key="1">
    <source>
        <dbReference type="ARBA" id="ARBA00001946"/>
    </source>
</evidence>
<evidence type="ECO:0000313" key="17">
    <source>
        <dbReference type="EMBL" id="CEJ09336.1"/>
    </source>
</evidence>
<feature type="domain" description="Alpha-D-phosphohexomutase alpha/beta/alpha" evidence="13">
    <location>
        <begin position="41"/>
        <end position="179"/>
    </location>
</feature>
<evidence type="ECO:0000256" key="5">
    <source>
        <dbReference type="ARBA" id="ARBA00022553"/>
    </source>
</evidence>
<evidence type="ECO:0000256" key="8">
    <source>
        <dbReference type="ARBA" id="ARBA00023235"/>
    </source>
</evidence>
<evidence type="ECO:0000256" key="10">
    <source>
        <dbReference type="ARBA" id="ARBA00041398"/>
    </source>
</evidence>
<evidence type="ECO:0000256" key="9">
    <source>
        <dbReference type="ARBA" id="ARBA00039995"/>
    </source>
</evidence>
<evidence type="ECO:0000313" key="16">
    <source>
        <dbReference type="EMBL" id="CAA7601820.1"/>
    </source>
</evidence>
<protein>
    <recommendedName>
        <fullName evidence="9">Phosphoglucomutase</fullName>
    </recommendedName>
    <alternativeName>
        <fullName evidence="11">Alpha-phosphoglucomutase</fullName>
    </alternativeName>
    <alternativeName>
        <fullName evidence="10">Glucose phosphomutase</fullName>
    </alternativeName>
</protein>
<evidence type="ECO:0000256" key="12">
    <source>
        <dbReference type="RuleBase" id="RU004326"/>
    </source>
</evidence>
<evidence type="ECO:0000256" key="7">
    <source>
        <dbReference type="ARBA" id="ARBA00022842"/>
    </source>
</evidence>
<dbReference type="Pfam" id="PF02879">
    <property type="entry name" value="PGM_PMM_II"/>
    <property type="match status" value="1"/>
</dbReference>
<proteinExistence type="inferred from homology"/>
<evidence type="ECO:0000259" key="14">
    <source>
        <dbReference type="Pfam" id="PF02879"/>
    </source>
</evidence>
<dbReference type="RefSeq" id="WP_240985293.1">
    <property type="nucleotide sequence ID" value="NZ_CDGJ01000125.1"/>
</dbReference>
<dbReference type="Pfam" id="PF02878">
    <property type="entry name" value="PGM_PMM_I"/>
    <property type="match status" value="1"/>
</dbReference>
<keyword evidence="8 16" id="KW-0413">Isomerase</keyword>
<dbReference type="InterPro" id="IPR005845">
    <property type="entry name" value="A-D-PHexomutase_a/b/a-II"/>
</dbReference>
<dbReference type="GO" id="GO:0006166">
    <property type="term" value="P:purine ribonucleoside salvage"/>
    <property type="evidence" value="ECO:0007669"/>
    <property type="project" value="TreeGrafter"/>
</dbReference>
<dbReference type="CDD" id="cd05799">
    <property type="entry name" value="PGM2"/>
    <property type="match status" value="1"/>
</dbReference>
<dbReference type="AlphaFoldDB" id="A0A8S0X5N7"/>
<dbReference type="InterPro" id="IPR016055">
    <property type="entry name" value="A-D-PHexomutase_a/b/a-I/II/III"/>
</dbReference>
<organism evidence="16">
    <name type="scientific">Acididesulfobacillus acetoxydans</name>
    <dbReference type="NCBI Taxonomy" id="1561005"/>
    <lineage>
        <taxon>Bacteria</taxon>
        <taxon>Bacillati</taxon>
        <taxon>Bacillota</taxon>
        <taxon>Clostridia</taxon>
        <taxon>Eubacteriales</taxon>
        <taxon>Peptococcaceae</taxon>
        <taxon>Acididesulfobacillus</taxon>
    </lineage>
</organism>
<comment type="similarity">
    <text evidence="4 12">Belongs to the phosphohexose mutase family.</text>
</comment>
<dbReference type="SUPFAM" id="SSF55957">
    <property type="entry name" value="Phosphoglucomutase, C-terminal domain"/>
    <property type="match status" value="1"/>
</dbReference>
<dbReference type="GO" id="GO:0005975">
    <property type="term" value="P:carbohydrate metabolic process"/>
    <property type="evidence" value="ECO:0007669"/>
    <property type="project" value="InterPro"/>
</dbReference>
<dbReference type="Proteomes" id="UP000836597">
    <property type="component" value="Chromosome"/>
</dbReference>
<gene>
    <name evidence="16" type="ORF">DEACI_2489</name>
    <name evidence="17" type="ORF">DEACI_3820</name>
</gene>
<evidence type="ECO:0000256" key="6">
    <source>
        <dbReference type="ARBA" id="ARBA00022723"/>
    </source>
</evidence>
<dbReference type="EMBL" id="CDGJ01000125">
    <property type="protein sequence ID" value="CEJ09336.1"/>
    <property type="molecule type" value="Genomic_DNA"/>
</dbReference>
<reference evidence="17" key="1">
    <citation type="submission" date="2014-11" db="EMBL/GenBank/DDBJ databases">
        <authorList>
            <person name="Hornung B.V."/>
        </authorList>
    </citation>
    <scope>NUCLEOTIDE SEQUENCE</scope>
    <source>
        <strain evidence="17">INE</strain>
    </source>
</reference>
<keyword evidence="5" id="KW-0597">Phosphoprotein</keyword>
<dbReference type="InterPro" id="IPR016066">
    <property type="entry name" value="A-D-PHexomutase_CS"/>
</dbReference>
<evidence type="ECO:0000313" key="18">
    <source>
        <dbReference type="Proteomes" id="UP001071230"/>
    </source>
</evidence>
<evidence type="ECO:0000259" key="13">
    <source>
        <dbReference type="Pfam" id="PF02878"/>
    </source>
</evidence>
<name>A0A8S0X5N7_9FIRM</name>
<comment type="pathway">
    <text evidence="2">Glycolipid metabolism; diglucosyl-diacylglycerol biosynthesis.</text>
</comment>
<dbReference type="PANTHER" id="PTHR45745">
    <property type="entry name" value="PHOSPHOMANNOMUTASE 45A"/>
    <property type="match status" value="1"/>
</dbReference>
<dbReference type="InterPro" id="IPR036900">
    <property type="entry name" value="A-D-PHexomutase_C_sf"/>
</dbReference>
<reference evidence="16" key="2">
    <citation type="submission" date="2020-01" db="EMBL/GenBank/DDBJ databases">
        <authorList>
            <person name="Hornung B."/>
        </authorList>
    </citation>
    <scope>NUCLEOTIDE SEQUENCE</scope>
    <source>
        <strain evidence="16">PacBioINE</strain>
    </source>
</reference>
<feature type="domain" description="Alpha-D-phosphohexomutase alpha/beta/alpha" evidence="14">
    <location>
        <begin position="209"/>
        <end position="312"/>
    </location>
</feature>
<keyword evidence="6 12" id="KW-0479">Metal-binding</keyword>
<evidence type="ECO:0000256" key="4">
    <source>
        <dbReference type="ARBA" id="ARBA00010231"/>
    </source>
</evidence>
<dbReference type="Proteomes" id="UP001071230">
    <property type="component" value="Unassembled WGS sequence"/>
</dbReference>
<dbReference type="PRINTS" id="PR00509">
    <property type="entry name" value="PGMPMM"/>
</dbReference>
<dbReference type="PROSITE" id="PS00710">
    <property type="entry name" value="PGM_PMM"/>
    <property type="match status" value="1"/>
</dbReference>
<comment type="pathway">
    <text evidence="3">Lipid metabolism.</text>
</comment>
<dbReference type="GO" id="GO:0000287">
    <property type="term" value="F:magnesium ion binding"/>
    <property type="evidence" value="ECO:0007669"/>
    <property type="project" value="InterPro"/>
</dbReference>
<keyword evidence="7 12" id="KW-0460">Magnesium</keyword>
<dbReference type="GO" id="GO:0008973">
    <property type="term" value="F:phosphopentomutase activity"/>
    <property type="evidence" value="ECO:0007669"/>
    <property type="project" value="TreeGrafter"/>
</dbReference>
<dbReference type="InterPro" id="IPR005841">
    <property type="entry name" value="Alpha-D-phosphohexomutase_SF"/>
</dbReference>
<accession>A0A8S0X5N7</accession>
<evidence type="ECO:0000256" key="3">
    <source>
        <dbReference type="ARBA" id="ARBA00005189"/>
    </source>
</evidence>
<dbReference type="InterPro" id="IPR005846">
    <property type="entry name" value="A-D-PHexomutase_a/b/a-III"/>
</dbReference>
<evidence type="ECO:0000259" key="15">
    <source>
        <dbReference type="Pfam" id="PF02880"/>
    </source>
</evidence>